<organism evidence="2 3">
    <name type="scientific">Tupaia chinensis</name>
    <name type="common">Chinese tree shrew</name>
    <name type="synonym">Tupaia belangeri chinensis</name>
    <dbReference type="NCBI Taxonomy" id="246437"/>
    <lineage>
        <taxon>Eukaryota</taxon>
        <taxon>Metazoa</taxon>
        <taxon>Chordata</taxon>
        <taxon>Craniata</taxon>
        <taxon>Vertebrata</taxon>
        <taxon>Euteleostomi</taxon>
        <taxon>Mammalia</taxon>
        <taxon>Eutheria</taxon>
        <taxon>Euarchontoglires</taxon>
        <taxon>Scandentia</taxon>
        <taxon>Tupaiidae</taxon>
        <taxon>Tupaia</taxon>
    </lineage>
</organism>
<dbReference type="AlphaFoldDB" id="L9L4B0"/>
<dbReference type="Proteomes" id="UP000011518">
    <property type="component" value="Unassembled WGS sequence"/>
</dbReference>
<proteinExistence type="predicted"/>
<reference evidence="3" key="2">
    <citation type="journal article" date="2013" name="Nat. Commun.">
        <title>Genome of the Chinese tree shrew.</title>
        <authorList>
            <person name="Fan Y."/>
            <person name="Huang Z.Y."/>
            <person name="Cao C.C."/>
            <person name="Chen C.S."/>
            <person name="Chen Y.X."/>
            <person name="Fan D.D."/>
            <person name="He J."/>
            <person name="Hou H.L."/>
            <person name="Hu L."/>
            <person name="Hu X.T."/>
            <person name="Jiang X.T."/>
            <person name="Lai R."/>
            <person name="Lang Y.S."/>
            <person name="Liang B."/>
            <person name="Liao S.G."/>
            <person name="Mu D."/>
            <person name="Ma Y.Y."/>
            <person name="Niu Y.Y."/>
            <person name="Sun X.Q."/>
            <person name="Xia J.Q."/>
            <person name="Xiao J."/>
            <person name="Xiong Z.Q."/>
            <person name="Xu L."/>
            <person name="Yang L."/>
            <person name="Zhang Y."/>
            <person name="Zhao W."/>
            <person name="Zhao X.D."/>
            <person name="Zheng Y.T."/>
            <person name="Zhou J.M."/>
            <person name="Zhu Y.B."/>
            <person name="Zhang G.J."/>
            <person name="Wang J."/>
            <person name="Yao Y.G."/>
        </authorList>
    </citation>
    <scope>NUCLEOTIDE SEQUENCE [LARGE SCALE GENOMIC DNA]</scope>
</reference>
<evidence type="ECO:0000313" key="3">
    <source>
        <dbReference type="Proteomes" id="UP000011518"/>
    </source>
</evidence>
<evidence type="ECO:0000256" key="1">
    <source>
        <dbReference type="SAM" id="MobiDB-lite"/>
    </source>
</evidence>
<keyword evidence="3" id="KW-1185">Reference proteome</keyword>
<dbReference type="InParanoid" id="L9L4B0"/>
<gene>
    <name evidence="2" type="ORF">TREES_T100007419</name>
</gene>
<name>L9L4B0_TUPCH</name>
<sequence length="98" mass="10701">MTMDPHGLEGTNYGFPERPRTGKGEPLGLLQPQSPFRGSFLGAQLRTFQSSHSHYDLQALALTTQWELLATAPELAPTVSQPGQPRQVFAPQTATPEN</sequence>
<feature type="region of interest" description="Disordered" evidence="1">
    <location>
        <begin position="76"/>
        <end position="98"/>
    </location>
</feature>
<accession>L9L4B0</accession>
<dbReference type="EMBL" id="KB320577">
    <property type="protein sequence ID" value="ELW68247.1"/>
    <property type="molecule type" value="Genomic_DNA"/>
</dbReference>
<protein>
    <submittedName>
        <fullName evidence="2">Uncharacterized protein</fullName>
    </submittedName>
</protein>
<reference evidence="3" key="1">
    <citation type="submission" date="2012-07" db="EMBL/GenBank/DDBJ databases">
        <title>Genome of the Chinese tree shrew, a rising model animal genetically related to primates.</title>
        <authorList>
            <person name="Zhang G."/>
            <person name="Fan Y."/>
            <person name="Yao Y."/>
            <person name="Huang Z."/>
        </authorList>
    </citation>
    <scope>NUCLEOTIDE SEQUENCE [LARGE SCALE GENOMIC DNA]</scope>
</reference>
<feature type="region of interest" description="Disordered" evidence="1">
    <location>
        <begin position="1"/>
        <end position="35"/>
    </location>
</feature>
<feature type="compositionally biased region" description="Polar residues" evidence="1">
    <location>
        <begin position="78"/>
        <end position="98"/>
    </location>
</feature>
<evidence type="ECO:0000313" key="2">
    <source>
        <dbReference type="EMBL" id="ELW68247.1"/>
    </source>
</evidence>